<feature type="transmembrane region" description="Helical" evidence="8">
    <location>
        <begin position="40"/>
        <end position="58"/>
    </location>
</feature>
<dbReference type="NCBIfam" id="TIGR00688">
    <property type="entry name" value="rarD"/>
    <property type="match status" value="1"/>
</dbReference>
<dbReference type="InterPro" id="IPR037185">
    <property type="entry name" value="EmrE-like"/>
</dbReference>
<feature type="transmembrane region" description="Helical" evidence="8">
    <location>
        <begin position="7"/>
        <end position="28"/>
    </location>
</feature>
<evidence type="ECO:0000259" key="9">
    <source>
        <dbReference type="Pfam" id="PF00892"/>
    </source>
</evidence>
<evidence type="ECO:0000313" key="10">
    <source>
        <dbReference type="EMBL" id="GJD57155.1"/>
    </source>
</evidence>
<feature type="transmembrane region" description="Helical" evidence="8">
    <location>
        <begin position="259"/>
        <end position="276"/>
    </location>
</feature>
<comment type="subcellular location">
    <subcellularLocation>
        <location evidence="1">Cell membrane</location>
        <topology evidence="1">Multi-pass membrane protein</topology>
    </subcellularLocation>
</comment>
<comment type="similarity">
    <text evidence="2">Belongs to the EamA transporter family.</text>
</comment>
<keyword evidence="4" id="KW-1003">Cell membrane</keyword>
<dbReference type="Proteomes" id="UP000401717">
    <property type="component" value="Unassembled WGS sequence"/>
</dbReference>
<protein>
    <submittedName>
        <fullName evidence="10">Protein RarD</fullName>
    </submittedName>
</protein>
<sequence>MHVVGFVYALGAYLSWGLLVPVHFRLLGAFSPSYILAERILWSILFVGGLVLIWRKRVRMPFPLTRRHGLLVVSALLIGVNWLLYLRAVDQGHLLDASLGYYINPLMSVGLGAVVLGERLRPAQLVAVGIATASVCLAVAWAGDLPAVSLALALTFALYGLVRKVVGVDPMIGFLAETLVLAPAAMAFLWLTPDPIFPPDSRSLLLLALTGITTAVPLIWFAAAAERLRLATLGLMQYLAPTCLLALSVLAYGEHVEPHRLAMFVLIWLALALYAVDAFRAGRAARG</sequence>
<feature type="transmembrane region" description="Helical" evidence="8">
    <location>
        <begin position="204"/>
        <end position="223"/>
    </location>
</feature>
<accession>A0A564FSI8</accession>
<dbReference type="PANTHER" id="PTHR22911">
    <property type="entry name" value="ACYL-MALONYL CONDENSING ENZYME-RELATED"/>
    <property type="match status" value="1"/>
</dbReference>
<dbReference type="EMBL" id="CABFVH010000002">
    <property type="protein sequence ID" value="VUF10774.1"/>
    <property type="molecule type" value="Genomic_DNA"/>
</dbReference>
<dbReference type="GO" id="GO:0005886">
    <property type="term" value="C:plasma membrane"/>
    <property type="evidence" value="ECO:0007669"/>
    <property type="project" value="UniProtKB-SubCell"/>
</dbReference>
<evidence type="ECO:0000313" key="12">
    <source>
        <dbReference type="Proteomes" id="UP000401717"/>
    </source>
</evidence>
<keyword evidence="5 8" id="KW-0812">Transmembrane</keyword>
<evidence type="ECO:0000256" key="7">
    <source>
        <dbReference type="ARBA" id="ARBA00023136"/>
    </source>
</evidence>
<dbReference type="PANTHER" id="PTHR22911:SF137">
    <property type="entry name" value="SOLUTE CARRIER FAMILY 35 MEMBER G2-RELATED"/>
    <property type="match status" value="1"/>
</dbReference>
<name>A0A564FSI8_9HYPH</name>
<feature type="transmembrane region" description="Helical" evidence="8">
    <location>
        <begin position="235"/>
        <end position="253"/>
    </location>
</feature>
<dbReference type="SUPFAM" id="SSF103481">
    <property type="entry name" value="Multidrug resistance efflux transporter EmrE"/>
    <property type="match status" value="2"/>
</dbReference>
<feature type="transmembrane region" description="Helical" evidence="8">
    <location>
        <begin position="174"/>
        <end position="192"/>
    </location>
</feature>
<feature type="transmembrane region" description="Helical" evidence="8">
    <location>
        <begin position="123"/>
        <end position="141"/>
    </location>
</feature>
<feature type="domain" description="EamA" evidence="9">
    <location>
        <begin position="150"/>
        <end position="274"/>
    </location>
</feature>
<dbReference type="AlphaFoldDB" id="A0A564FSI8"/>
<gene>
    <name evidence="10" type="primary">rarD</name>
    <name evidence="10" type="ORF">IFDJLNFL_3055</name>
    <name evidence="11" type="ORF">MTDSW087_00446</name>
</gene>
<dbReference type="Pfam" id="PF00892">
    <property type="entry name" value="EamA"/>
    <property type="match status" value="2"/>
</dbReference>
<evidence type="ECO:0000256" key="4">
    <source>
        <dbReference type="ARBA" id="ARBA00022475"/>
    </source>
</evidence>
<keyword evidence="6 8" id="KW-1133">Transmembrane helix</keyword>
<reference evidence="10" key="3">
    <citation type="submission" date="2021-08" db="EMBL/GenBank/DDBJ databases">
        <authorList>
            <person name="Tani A."/>
            <person name="Ola A."/>
            <person name="Ogura Y."/>
            <person name="Katsura K."/>
            <person name="Hayashi T."/>
        </authorList>
    </citation>
    <scope>NUCLEOTIDE SEQUENCE</scope>
    <source>
        <strain evidence="10">DSM 22415</strain>
    </source>
</reference>
<dbReference type="InterPro" id="IPR004626">
    <property type="entry name" value="RarD"/>
</dbReference>
<evidence type="ECO:0000256" key="8">
    <source>
        <dbReference type="SAM" id="Phobius"/>
    </source>
</evidence>
<proteinExistence type="inferred from homology"/>
<evidence type="ECO:0000256" key="3">
    <source>
        <dbReference type="ARBA" id="ARBA00022448"/>
    </source>
</evidence>
<evidence type="ECO:0000256" key="6">
    <source>
        <dbReference type="ARBA" id="ARBA00022989"/>
    </source>
</evidence>
<dbReference type="EMBL" id="BPQI01000089">
    <property type="protein sequence ID" value="GJD57155.1"/>
    <property type="molecule type" value="Genomic_DNA"/>
</dbReference>
<dbReference type="Proteomes" id="UP001055303">
    <property type="component" value="Unassembled WGS sequence"/>
</dbReference>
<evidence type="ECO:0000256" key="2">
    <source>
        <dbReference type="ARBA" id="ARBA00007362"/>
    </source>
</evidence>
<evidence type="ECO:0000256" key="5">
    <source>
        <dbReference type="ARBA" id="ARBA00022692"/>
    </source>
</evidence>
<feature type="domain" description="EamA" evidence="9">
    <location>
        <begin position="5"/>
        <end position="139"/>
    </location>
</feature>
<keyword evidence="13" id="KW-1185">Reference proteome</keyword>
<evidence type="ECO:0000256" key="1">
    <source>
        <dbReference type="ARBA" id="ARBA00004651"/>
    </source>
</evidence>
<reference evidence="11 12" key="1">
    <citation type="submission" date="2019-06" db="EMBL/GenBank/DDBJ databases">
        <authorList>
            <person name="Rodrigo-Torres L."/>
            <person name="Arahal R. D."/>
            <person name="Lucena T."/>
        </authorList>
    </citation>
    <scope>NUCLEOTIDE SEQUENCE [LARGE SCALE GENOMIC DNA]</scope>
    <source>
        <strain evidence="11 12">SW08-7</strain>
    </source>
</reference>
<feature type="transmembrane region" description="Helical" evidence="8">
    <location>
        <begin position="70"/>
        <end position="87"/>
    </location>
</feature>
<feature type="transmembrane region" description="Helical" evidence="8">
    <location>
        <begin position="99"/>
        <end position="116"/>
    </location>
</feature>
<reference evidence="10" key="2">
    <citation type="journal article" date="2021" name="Front. Microbiol.">
        <title>Comprehensive Comparative Genomics and Phenotyping of Methylobacterium Species.</title>
        <authorList>
            <person name="Alessa O."/>
            <person name="Ogura Y."/>
            <person name="Fujitani Y."/>
            <person name="Takami H."/>
            <person name="Hayashi T."/>
            <person name="Sahin N."/>
            <person name="Tani A."/>
        </authorList>
    </citation>
    <scope>NUCLEOTIDE SEQUENCE</scope>
    <source>
        <strain evidence="10">DSM 22415</strain>
    </source>
</reference>
<dbReference type="InterPro" id="IPR000620">
    <property type="entry name" value="EamA_dom"/>
</dbReference>
<evidence type="ECO:0000313" key="13">
    <source>
        <dbReference type="Proteomes" id="UP001055303"/>
    </source>
</evidence>
<keyword evidence="7 8" id="KW-0472">Membrane</keyword>
<organism evidence="11 12">
    <name type="scientific">Methylobacterium dankookense</name>
    <dbReference type="NCBI Taxonomy" id="560405"/>
    <lineage>
        <taxon>Bacteria</taxon>
        <taxon>Pseudomonadati</taxon>
        <taxon>Pseudomonadota</taxon>
        <taxon>Alphaproteobacteria</taxon>
        <taxon>Hyphomicrobiales</taxon>
        <taxon>Methylobacteriaceae</taxon>
        <taxon>Methylobacterium</taxon>
    </lineage>
</organism>
<feature type="transmembrane region" description="Helical" evidence="8">
    <location>
        <begin position="147"/>
        <end position="162"/>
    </location>
</feature>
<evidence type="ECO:0000313" key="11">
    <source>
        <dbReference type="EMBL" id="VUF10774.1"/>
    </source>
</evidence>
<keyword evidence="3" id="KW-0813">Transport</keyword>